<dbReference type="Proteomes" id="UP000295301">
    <property type="component" value="Unassembled WGS sequence"/>
</dbReference>
<organism evidence="6 7">
    <name type="scientific">Antarcticimicrobium luteum</name>
    <dbReference type="NCBI Taxonomy" id="2547397"/>
    <lineage>
        <taxon>Bacteria</taxon>
        <taxon>Pseudomonadati</taxon>
        <taxon>Pseudomonadota</taxon>
        <taxon>Alphaproteobacteria</taxon>
        <taxon>Rhodobacterales</taxon>
        <taxon>Paracoccaceae</taxon>
        <taxon>Antarcticimicrobium</taxon>
    </lineage>
</organism>
<proteinExistence type="predicted"/>
<dbReference type="InterPro" id="IPR001647">
    <property type="entry name" value="HTH_TetR"/>
</dbReference>
<dbReference type="GO" id="GO:0003700">
    <property type="term" value="F:DNA-binding transcription factor activity"/>
    <property type="evidence" value="ECO:0007669"/>
    <property type="project" value="TreeGrafter"/>
</dbReference>
<accession>A0A4R5VH97</accession>
<keyword evidence="7" id="KW-1185">Reference proteome</keyword>
<gene>
    <name evidence="6" type="ORF">E1832_01195</name>
</gene>
<dbReference type="GO" id="GO:0000976">
    <property type="term" value="F:transcription cis-regulatory region binding"/>
    <property type="evidence" value="ECO:0007669"/>
    <property type="project" value="TreeGrafter"/>
</dbReference>
<evidence type="ECO:0000256" key="2">
    <source>
        <dbReference type="ARBA" id="ARBA00023125"/>
    </source>
</evidence>
<dbReference type="Pfam" id="PF00440">
    <property type="entry name" value="TetR_N"/>
    <property type="match status" value="1"/>
</dbReference>
<comment type="caution">
    <text evidence="6">The sequence shown here is derived from an EMBL/GenBank/DDBJ whole genome shotgun (WGS) entry which is preliminary data.</text>
</comment>
<feature type="domain" description="HTH tetR-type" evidence="5">
    <location>
        <begin position="6"/>
        <end position="66"/>
    </location>
</feature>
<dbReference type="PANTHER" id="PTHR30055:SF146">
    <property type="entry name" value="HTH-TYPE TRANSCRIPTIONAL DUAL REGULATOR CECR"/>
    <property type="match status" value="1"/>
</dbReference>
<dbReference type="PANTHER" id="PTHR30055">
    <property type="entry name" value="HTH-TYPE TRANSCRIPTIONAL REGULATOR RUTR"/>
    <property type="match status" value="1"/>
</dbReference>
<dbReference type="FunFam" id="1.10.10.60:FF:000141">
    <property type="entry name" value="TetR family transcriptional regulator"/>
    <property type="match status" value="1"/>
</dbReference>
<dbReference type="SUPFAM" id="SSF46689">
    <property type="entry name" value="Homeodomain-like"/>
    <property type="match status" value="1"/>
</dbReference>
<feature type="DNA-binding region" description="H-T-H motif" evidence="4">
    <location>
        <begin position="29"/>
        <end position="48"/>
    </location>
</feature>
<dbReference type="InterPro" id="IPR009057">
    <property type="entry name" value="Homeodomain-like_sf"/>
</dbReference>
<keyword evidence="1" id="KW-0805">Transcription regulation</keyword>
<sequence>MVSMRNSKADDVLRGARTIFLRCGFEGASVDAIAEEANVSKATLYAHSPSKERLFLIVVDTECARLSAAISRPLPKDLDPRAILEELSRRLINLVLDDDYIRLLRACIGAVSVLPEAGEIYMKAGPKLATRHVGQVLHALHDAKALNVEDHLSAAGQLIHLSVSGVIMPRLLTLDPKIDVSDHAKRAVDAFLKIYSDIGQPRAT</sequence>
<dbReference type="InterPro" id="IPR050109">
    <property type="entry name" value="HTH-type_TetR-like_transc_reg"/>
</dbReference>
<name>A0A4R5VH97_9RHOB</name>
<evidence type="ECO:0000313" key="7">
    <source>
        <dbReference type="Proteomes" id="UP000295301"/>
    </source>
</evidence>
<dbReference type="PROSITE" id="PS50977">
    <property type="entry name" value="HTH_TETR_2"/>
    <property type="match status" value="1"/>
</dbReference>
<evidence type="ECO:0000256" key="3">
    <source>
        <dbReference type="ARBA" id="ARBA00023163"/>
    </source>
</evidence>
<dbReference type="InterPro" id="IPR039536">
    <property type="entry name" value="TetR_C_Proteobacteria"/>
</dbReference>
<dbReference type="Gene3D" id="1.10.357.10">
    <property type="entry name" value="Tetracycline Repressor, domain 2"/>
    <property type="match status" value="1"/>
</dbReference>
<evidence type="ECO:0000259" key="5">
    <source>
        <dbReference type="PROSITE" id="PS50977"/>
    </source>
</evidence>
<evidence type="ECO:0000256" key="1">
    <source>
        <dbReference type="ARBA" id="ARBA00023015"/>
    </source>
</evidence>
<evidence type="ECO:0000313" key="6">
    <source>
        <dbReference type="EMBL" id="TDK52692.1"/>
    </source>
</evidence>
<dbReference type="OrthoDB" id="9816431at2"/>
<dbReference type="EMBL" id="SMUV01000033">
    <property type="protein sequence ID" value="TDK52692.1"/>
    <property type="molecule type" value="Genomic_DNA"/>
</dbReference>
<keyword evidence="2 4" id="KW-0238">DNA-binding</keyword>
<dbReference type="AlphaFoldDB" id="A0A4R5VH97"/>
<dbReference type="PRINTS" id="PR00455">
    <property type="entry name" value="HTHTETR"/>
</dbReference>
<dbReference type="Gene3D" id="1.10.10.60">
    <property type="entry name" value="Homeodomain-like"/>
    <property type="match status" value="1"/>
</dbReference>
<keyword evidence="3" id="KW-0804">Transcription</keyword>
<dbReference type="Pfam" id="PF14246">
    <property type="entry name" value="TetR_C_7"/>
    <property type="match status" value="1"/>
</dbReference>
<protein>
    <submittedName>
        <fullName evidence="6">TetR/AcrR family transcriptional regulator</fullName>
    </submittedName>
</protein>
<evidence type="ECO:0000256" key="4">
    <source>
        <dbReference type="PROSITE-ProRule" id="PRU00335"/>
    </source>
</evidence>
<reference evidence="6 7" key="1">
    <citation type="submission" date="2019-03" db="EMBL/GenBank/DDBJ databases">
        <title>Ruegeria lutea sp. nov., a novel strain, isolated from marine sediment, the Masan Bay, South Korea.</title>
        <authorList>
            <person name="Kim J."/>
            <person name="Kim D.-Y."/>
            <person name="Lee S.-S."/>
        </authorList>
    </citation>
    <scope>NUCLEOTIDE SEQUENCE [LARGE SCALE GENOMIC DNA]</scope>
    <source>
        <strain evidence="6 7">318-1</strain>
    </source>
</reference>